<dbReference type="SUPFAM" id="SSF143447">
    <property type="entry name" value="AMMECR1-like"/>
    <property type="match status" value="1"/>
</dbReference>
<dbReference type="Pfam" id="PF01871">
    <property type="entry name" value="AMMECR1"/>
    <property type="match status" value="1"/>
</dbReference>
<dbReference type="EMBL" id="UINC01167376">
    <property type="protein sequence ID" value="SVD69857.1"/>
    <property type="molecule type" value="Genomic_DNA"/>
</dbReference>
<name>A0A382XFA2_9ZZZZ</name>
<dbReference type="InterPro" id="IPR027623">
    <property type="entry name" value="AmmeMemoSam_A"/>
</dbReference>
<dbReference type="Gene3D" id="3.30.700.20">
    <property type="entry name" value="Hypothetical protein ph0010, domain 1"/>
    <property type="match status" value="1"/>
</dbReference>
<gene>
    <name evidence="2" type="ORF">METZ01_LOCUS422711</name>
</gene>
<proteinExistence type="predicted"/>
<feature type="non-terminal residue" evidence="2">
    <location>
        <position position="1"/>
    </location>
</feature>
<dbReference type="InterPro" id="IPR036071">
    <property type="entry name" value="AMMECR1_dom_sf"/>
</dbReference>
<evidence type="ECO:0000313" key="2">
    <source>
        <dbReference type="EMBL" id="SVD69857.1"/>
    </source>
</evidence>
<dbReference type="NCBIfam" id="TIGR04335">
    <property type="entry name" value="AmmeMemoSam_A"/>
    <property type="match status" value="1"/>
</dbReference>
<dbReference type="InterPro" id="IPR027485">
    <property type="entry name" value="AMMECR1_N"/>
</dbReference>
<dbReference type="PANTHER" id="PTHR13016:SF0">
    <property type="entry name" value="AMME SYNDROME CANDIDATE GENE 1 PROTEIN"/>
    <property type="match status" value="1"/>
</dbReference>
<protein>
    <recommendedName>
        <fullName evidence="1">AMMECR1 domain-containing protein</fullName>
    </recommendedName>
</protein>
<dbReference type="Gene3D" id="3.30.1490.150">
    <property type="entry name" value="Hypothetical protein ph0010, domain 2"/>
    <property type="match status" value="1"/>
</dbReference>
<dbReference type="InterPro" id="IPR023473">
    <property type="entry name" value="AMMECR1"/>
</dbReference>
<dbReference type="PANTHER" id="PTHR13016">
    <property type="entry name" value="AMMECR1 HOMOLOG"/>
    <property type="match status" value="1"/>
</dbReference>
<feature type="domain" description="AMMECR1" evidence="1">
    <location>
        <begin position="1"/>
        <end position="163"/>
    </location>
</feature>
<reference evidence="2" key="1">
    <citation type="submission" date="2018-05" db="EMBL/GenBank/DDBJ databases">
        <authorList>
            <person name="Lanie J.A."/>
            <person name="Ng W.-L."/>
            <person name="Kazmierczak K.M."/>
            <person name="Andrzejewski T.M."/>
            <person name="Davidsen T.M."/>
            <person name="Wayne K.J."/>
            <person name="Tettelin H."/>
            <person name="Glass J.I."/>
            <person name="Rusch D."/>
            <person name="Podicherti R."/>
            <person name="Tsui H.-C.T."/>
            <person name="Winkler M.E."/>
        </authorList>
    </citation>
    <scope>NUCLEOTIDE SEQUENCE</scope>
</reference>
<accession>A0A382XFA2</accession>
<dbReference type="NCBIfam" id="TIGR00296">
    <property type="entry name" value="TIGR00296 family protein"/>
    <property type="match status" value="1"/>
</dbReference>
<evidence type="ECO:0000259" key="1">
    <source>
        <dbReference type="PROSITE" id="PS51112"/>
    </source>
</evidence>
<dbReference type="AlphaFoldDB" id="A0A382XFA2"/>
<organism evidence="2">
    <name type="scientific">marine metagenome</name>
    <dbReference type="NCBI Taxonomy" id="408172"/>
    <lineage>
        <taxon>unclassified sequences</taxon>
        <taxon>metagenomes</taxon>
        <taxon>ecological metagenomes</taxon>
    </lineage>
</organism>
<dbReference type="InterPro" id="IPR002733">
    <property type="entry name" value="AMMECR1_domain"/>
</dbReference>
<sequence length="163" mass="18172">VESGSALGVSTEEYEIELRQVRASFVTLRLEETLRGCMGTSHPVRALVEDVAHNAYSAAFLDPRFSPLTADELPRLAIHISVLSPLERLSCPSEADLLALVRPGLDGLLLREGSRRGTLLPSVWETLAEPHVFLRELKVKAGFRGDYWSENIEVFRYTTESFS</sequence>
<dbReference type="PROSITE" id="PS51112">
    <property type="entry name" value="AMMECR1"/>
    <property type="match status" value="1"/>
</dbReference>